<organism evidence="2 3">
    <name type="scientific">Elysia marginata</name>
    <dbReference type="NCBI Taxonomy" id="1093978"/>
    <lineage>
        <taxon>Eukaryota</taxon>
        <taxon>Metazoa</taxon>
        <taxon>Spiralia</taxon>
        <taxon>Lophotrochozoa</taxon>
        <taxon>Mollusca</taxon>
        <taxon>Gastropoda</taxon>
        <taxon>Heterobranchia</taxon>
        <taxon>Euthyneura</taxon>
        <taxon>Panpulmonata</taxon>
        <taxon>Sacoglossa</taxon>
        <taxon>Placobranchoidea</taxon>
        <taxon>Plakobranchidae</taxon>
        <taxon>Elysia</taxon>
    </lineage>
</organism>
<feature type="compositionally biased region" description="Basic residues" evidence="1">
    <location>
        <begin position="50"/>
        <end position="62"/>
    </location>
</feature>
<evidence type="ECO:0000313" key="3">
    <source>
        <dbReference type="Proteomes" id="UP000762676"/>
    </source>
</evidence>
<feature type="compositionally biased region" description="Basic residues" evidence="1">
    <location>
        <begin position="19"/>
        <end position="31"/>
    </location>
</feature>
<comment type="caution">
    <text evidence="2">The sequence shown here is derived from an EMBL/GenBank/DDBJ whole genome shotgun (WGS) entry which is preliminary data.</text>
</comment>
<accession>A0AAV4ILT7</accession>
<evidence type="ECO:0000313" key="2">
    <source>
        <dbReference type="EMBL" id="GFS09881.1"/>
    </source>
</evidence>
<protein>
    <submittedName>
        <fullName evidence="2">Uncharacterized protein</fullName>
    </submittedName>
</protein>
<name>A0AAV4ILT7_9GAST</name>
<evidence type="ECO:0000256" key="1">
    <source>
        <dbReference type="SAM" id="MobiDB-lite"/>
    </source>
</evidence>
<feature type="region of interest" description="Disordered" evidence="1">
    <location>
        <begin position="1"/>
        <end position="91"/>
    </location>
</feature>
<dbReference type="AlphaFoldDB" id="A0AAV4ILT7"/>
<dbReference type="Proteomes" id="UP000762676">
    <property type="component" value="Unassembled WGS sequence"/>
</dbReference>
<sequence length="91" mass="9942">MPRPYIPPSAIHPFPKAAERKKTKGGRKKGSSKISTATPERQELAALSGNRKRKISAKKTKKCLFSTAGKKTPCSPRLKTLSSSETETDDD</sequence>
<gene>
    <name evidence="2" type="ORF">ElyMa_006633200</name>
</gene>
<proteinExistence type="predicted"/>
<reference evidence="2 3" key="1">
    <citation type="journal article" date="2021" name="Elife">
        <title>Chloroplast acquisition without the gene transfer in kleptoplastic sea slugs, Plakobranchus ocellatus.</title>
        <authorList>
            <person name="Maeda T."/>
            <person name="Takahashi S."/>
            <person name="Yoshida T."/>
            <person name="Shimamura S."/>
            <person name="Takaki Y."/>
            <person name="Nagai Y."/>
            <person name="Toyoda A."/>
            <person name="Suzuki Y."/>
            <person name="Arimoto A."/>
            <person name="Ishii H."/>
            <person name="Satoh N."/>
            <person name="Nishiyama T."/>
            <person name="Hasebe M."/>
            <person name="Maruyama T."/>
            <person name="Minagawa J."/>
            <person name="Obokata J."/>
            <person name="Shigenobu S."/>
        </authorList>
    </citation>
    <scope>NUCLEOTIDE SEQUENCE [LARGE SCALE GENOMIC DNA]</scope>
</reference>
<dbReference type="EMBL" id="BMAT01013306">
    <property type="protein sequence ID" value="GFS09881.1"/>
    <property type="molecule type" value="Genomic_DNA"/>
</dbReference>
<keyword evidence="3" id="KW-1185">Reference proteome</keyword>